<keyword evidence="2" id="KW-1185">Reference proteome</keyword>
<protein>
    <submittedName>
        <fullName evidence="1">Uncharacterized protein</fullName>
    </submittedName>
</protein>
<evidence type="ECO:0000313" key="2">
    <source>
        <dbReference type="Proteomes" id="UP001164250"/>
    </source>
</evidence>
<gene>
    <name evidence="1" type="ORF">Patl1_05288</name>
</gene>
<dbReference type="EMBL" id="CM047899">
    <property type="protein sequence ID" value="KAJ0103547.1"/>
    <property type="molecule type" value="Genomic_DNA"/>
</dbReference>
<organism evidence="1 2">
    <name type="scientific">Pistacia atlantica</name>
    <dbReference type="NCBI Taxonomy" id="434234"/>
    <lineage>
        <taxon>Eukaryota</taxon>
        <taxon>Viridiplantae</taxon>
        <taxon>Streptophyta</taxon>
        <taxon>Embryophyta</taxon>
        <taxon>Tracheophyta</taxon>
        <taxon>Spermatophyta</taxon>
        <taxon>Magnoliopsida</taxon>
        <taxon>eudicotyledons</taxon>
        <taxon>Gunneridae</taxon>
        <taxon>Pentapetalae</taxon>
        <taxon>rosids</taxon>
        <taxon>malvids</taxon>
        <taxon>Sapindales</taxon>
        <taxon>Anacardiaceae</taxon>
        <taxon>Pistacia</taxon>
    </lineage>
</organism>
<reference evidence="2" key="1">
    <citation type="journal article" date="2023" name="G3 (Bethesda)">
        <title>Genome assembly and association tests identify interacting loci associated with vigor, precocity, and sex in interspecific pistachio rootstocks.</title>
        <authorList>
            <person name="Palmer W."/>
            <person name="Jacygrad E."/>
            <person name="Sagayaradj S."/>
            <person name="Cavanaugh K."/>
            <person name="Han R."/>
            <person name="Bertier L."/>
            <person name="Beede B."/>
            <person name="Kafkas S."/>
            <person name="Golino D."/>
            <person name="Preece J."/>
            <person name="Michelmore R."/>
        </authorList>
    </citation>
    <scope>NUCLEOTIDE SEQUENCE [LARGE SCALE GENOMIC DNA]</scope>
</reference>
<name>A0ACC1BWW1_9ROSI</name>
<evidence type="ECO:0000313" key="1">
    <source>
        <dbReference type="EMBL" id="KAJ0103547.1"/>
    </source>
</evidence>
<proteinExistence type="predicted"/>
<dbReference type="Proteomes" id="UP001164250">
    <property type="component" value="Chromosome 3"/>
</dbReference>
<sequence length="418" mass="47604">MVSQFIMFSPASPLSFLSQTIISPTKIYSLNPHKCLSLTKTPRTVIEPTLSFRPTNTIYCNCLTSPINLLSEIETVTFFQEFGFSEKETELLLKQNPTLRLTSFDNIRDRMLSMQSVGLKRIALFRVISKSPNVLIAEEIDTLICFLRDDLGGKIEPLQIERLFVGAETRFLLLPRINFINKLSRGDVDATGTVLKKFPTILSYSVKHVENHVKLLRSFGGLNDEEIFKIILVFPGMISASRERKLHPRIEFLKQCGLDSSDLFKFLTKAPLFLALSCDNLAHKLAFLVKIGYKYRTKELTAAMGAVTRTSCENMQKVIGVFLSYGLSFADILAMSKKHPQILQYSHSSLEEKMEYLIEEMGREVGELLAFPAFLGYKLDERIKHRYEVKRKTLGEGMSINKLLSVSAERFKTKERKT</sequence>
<accession>A0ACC1BWW1</accession>
<comment type="caution">
    <text evidence="1">The sequence shown here is derived from an EMBL/GenBank/DDBJ whole genome shotgun (WGS) entry which is preliminary data.</text>
</comment>